<dbReference type="AlphaFoldDB" id="J4VPR2"/>
<name>J4VPR2_BEAB2</name>
<dbReference type="GeneID" id="19893353"/>
<dbReference type="HOGENOM" id="CLU_1234797_0_0_1"/>
<reference evidence="1 2" key="1">
    <citation type="journal article" date="2012" name="Sci. Rep.">
        <title>Genomic perspectives on the evolution of fungal entomopathogenicity in Beauveria bassiana.</title>
        <authorList>
            <person name="Xiao G."/>
            <person name="Ying S.H."/>
            <person name="Zheng P."/>
            <person name="Wang Z.L."/>
            <person name="Zhang S."/>
            <person name="Xie X.Q."/>
            <person name="Shang Y."/>
            <person name="St Leger R.J."/>
            <person name="Zhao G.P."/>
            <person name="Wang C."/>
            <person name="Feng M.G."/>
        </authorList>
    </citation>
    <scope>NUCLEOTIDE SEQUENCE [LARGE SCALE GENOMIC DNA]</scope>
    <source>
        <strain evidence="1 2">ARSEF 2860</strain>
    </source>
</reference>
<gene>
    <name evidence="1" type="ORF">BBA_10341</name>
</gene>
<evidence type="ECO:0000313" key="2">
    <source>
        <dbReference type="Proteomes" id="UP000002762"/>
    </source>
</evidence>
<proteinExistence type="predicted"/>
<evidence type="ECO:0000313" key="1">
    <source>
        <dbReference type="EMBL" id="EJP60710.1"/>
    </source>
</evidence>
<dbReference type="Proteomes" id="UP000002762">
    <property type="component" value="Unassembled WGS sequence"/>
</dbReference>
<dbReference type="STRING" id="655819.J4VPR2"/>
<organism evidence="1 2">
    <name type="scientific">Beauveria bassiana (strain ARSEF 2860)</name>
    <name type="common">White muscardine disease fungus</name>
    <name type="synonym">Tritirachium shiotae</name>
    <dbReference type="NCBI Taxonomy" id="655819"/>
    <lineage>
        <taxon>Eukaryota</taxon>
        <taxon>Fungi</taxon>
        <taxon>Dikarya</taxon>
        <taxon>Ascomycota</taxon>
        <taxon>Pezizomycotina</taxon>
        <taxon>Sordariomycetes</taxon>
        <taxon>Hypocreomycetidae</taxon>
        <taxon>Hypocreales</taxon>
        <taxon>Cordycipitaceae</taxon>
        <taxon>Beauveria</taxon>
    </lineage>
</organism>
<protein>
    <submittedName>
        <fullName evidence="1">Uncharacterized protein</fullName>
    </submittedName>
</protein>
<accession>J4VPR2</accession>
<keyword evidence="2" id="KW-1185">Reference proteome</keyword>
<sequence>MATGNPIVIRRQHSSGLAAVTADAVQLMLLNVGETGRPRGTQLLESGTTRKGRLGSVSLSFVPMSETTSFTYYPRQPTKHNHPAYENPANCAGIRRHSQRLFGTKKLDDIIATTSEAGGSSSEEIARDLCREHPNLLIYGAHVRSTQKRLLNSVYGPSSSTQAFLDQAPQALQAGSQDTGIIAPATRFGSHFDLYTYYLNASLDPLSQPLSQPLPRPTSTIIGG</sequence>
<dbReference type="RefSeq" id="XP_008603660.1">
    <property type="nucleotide sequence ID" value="XM_008605438.1"/>
</dbReference>
<dbReference type="EMBL" id="JH725291">
    <property type="protein sequence ID" value="EJP60710.1"/>
    <property type="molecule type" value="Genomic_DNA"/>
</dbReference>
<dbReference type="InParanoid" id="J4VPR2"/>